<dbReference type="EMBL" id="BARS01012899">
    <property type="protein sequence ID" value="GAF91347.1"/>
    <property type="molecule type" value="Genomic_DNA"/>
</dbReference>
<accession>X0TT46</accession>
<protein>
    <submittedName>
        <fullName evidence="1">Uncharacterized protein</fullName>
    </submittedName>
</protein>
<reference evidence="1" key="1">
    <citation type="journal article" date="2014" name="Front. Microbiol.">
        <title>High frequency of phylogenetically diverse reductive dehalogenase-homologous genes in deep subseafloor sedimentary metagenomes.</title>
        <authorList>
            <person name="Kawai M."/>
            <person name="Futagami T."/>
            <person name="Toyoda A."/>
            <person name="Takaki Y."/>
            <person name="Nishi S."/>
            <person name="Hori S."/>
            <person name="Arai W."/>
            <person name="Tsubouchi T."/>
            <person name="Morono Y."/>
            <person name="Uchiyama I."/>
            <person name="Ito T."/>
            <person name="Fujiyama A."/>
            <person name="Inagaki F."/>
            <person name="Takami H."/>
        </authorList>
    </citation>
    <scope>NUCLEOTIDE SEQUENCE</scope>
    <source>
        <strain evidence="1">Expedition CK06-06</strain>
    </source>
</reference>
<gene>
    <name evidence="1" type="ORF">S01H1_22730</name>
</gene>
<feature type="non-terminal residue" evidence="1">
    <location>
        <position position="188"/>
    </location>
</feature>
<feature type="non-terminal residue" evidence="1">
    <location>
        <position position="1"/>
    </location>
</feature>
<proteinExistence type="predicted"/>
<organism evidence="1">
    <name type="scientific">marine sediment metagenome</name>
    <dbReference type="NCBI Taxonomy" id="412755"/>
    <lineage>
        <taxon>unclassified sequences</taxon>
        <taxon>metagenomes</taxon>
        <taxon>ecological metagenomes</taxon>
    </lineage>
</organism>
<name>X0TT46_9ZZZZ</name>
<comment type="caution">
    <text evidence="1">The sequence shown here is derived from an EMBL/GenBank/DDBJ whole genome shotgun (WGS) entry which is preliminary data.</text>
</comment>
<sequence length="188" mass="21603">GHYVCAGVDGPLIGHGGHVGLIDDPIKNREAAESKVTRQKCVEWYRSTFRTSMEQRGRILMLTTRWHTDDLEGHCIKMMENTKGGDHWKIISFPAIFEDGPYIHPDDPRKPGEALWPWKKNERELEALRVEGGSYNWASMWQQQPAPPGGSRIKRSWLQVIDRTEVPIDLVWVRFWDLAVTERANSGL</sequence>
<dbReference type="AlphaFoldDB" id="X0TT46"/>
<evidence type="ECO:0000313" key="1">
    <source>
        <dbReference type="EMBL" id="GAF91347.1"/>
    </source>
</evidence>